<keyword evidence="7 8" id="KW-0472">Membrane</keyword>
<evidence type="ECO:0000256" key="5">
    <source>
        <dbReference type="ARBA" id="ARBA00022737"/>
    </source>
</evidence>
<reference evidence="12" key="1">
    <citation type="submission" date="2021-01" db="EMBL/GenBank/DDBJ databases">
        <authorList>
            <person name="Corre E."/>
            <person name="Pelletier E."/>
            <person name="Niang G."/>
            <person name="Scheremetjew M."/>
            <person name="Finn R."/>
            <person name="Kale V."/>
            <person name="Holt S."/>
            <person name="Cochrane G."/>
            <person name="Meng A."/>
            <person name="Brown T."/>
            <person name="Cohen L."/>
        </authorList>
    </citation>
    <scope>NUCLEOTIDE SEQUENCE</scope>
    <source>
        <strain evidence="12">CCAP 1951/1</strain>
    </source>
</reference>
<dbReference type="Gene3D" id="1.50.40.10">
    <property type="entry name" value="Mitochondrial carrier domain"/>
    <property type="match status" value="1"/>
</dbReference>
<dbReference type="PROSITE" id="PS50920">
    <property type="entry name" value="SOLCAR"/>
    <property type="match status" value="3"/>
</dbReference>
<organism evidence="12">
    <name type="scientific">Neobodo designis</name>
    <name type="common">Flagellated protozoan</name>
    <name type="synonym">Bodo designis</name>
    <dbReference type="NCBI Taxonomy" id="312471"/>
    <lineage>
        <taxon>Eukaryota</taxon>
        <taxon>Discoba</taxon>
        <taxon>Euglenozoa</taxon>
        <taxon>Kinetoplastea</taxon>
        <taxon>Metakinetoplastina</taxon>
        <taxon>Neobodonida</taxon>
        <taxon>Neobodo</taxon>
    </lineage>
</organism>
<dbReference type="GO" id="GO:0006862">
    <property type="term" value="P:nucleotide transport"/>
    <property type="evidence" value="ECO:0007669"/>
    <property type="project" value="InterPro"/>
</dbReference>
<feature type="transmembrane region" description="Helical" evidence="11">
    <location>
        <begin position="78"/>
        <end position="100"/>
    </location>
</feature>
<evidence type="ECO:0000256" key="1">
    <source>
        <dbReference type="ARBA" id="ARBA00004141"/>
    </source>
</evidence>
<dbReference type="InterPro" id="IPR018108">
    <property type="entry name" value="MCP_transmembrane"/>
</dbReference>
<evidence type="ECO:0000256" key="3">
    <source>
        <dbReference type="ARBA" id="ARBA00022448"/>
    </source>
</evidence>
<feature type="repeat" description="Solcar" evidence="8">
    <location>
        <begin position="23"/>
        <end position="107"/>
    </location>
</feature>
<evidence type="ECO:0000256" key="2">
    <source>
        <dbReference type="ARBA" id="ARBA00006375"/>
    </source>
</evidence>
<dbReference type="Pfam" id="PF00153">
    <property type="entry name" value="Mito_carr"/>
    <property type="match status" value="3"/>
</dbReference>
<sequence length="319" mass="34301">MATSSSNSHAAPSAEKEKIDAPPVPWMHGAAGITAGAVSMTMFYPLDLIRTRLHAQTGDTGSKLRGAKKIFADEGIRGLYRGVKIAVASHSIGWGMYLTVFRTFQQAFARSNGDSSAGDFLAACCAAVFTATLVTPLNVLKTRSQLREDKQKSGALKRLRAIVASEGPGAILKGVGPQILLSTHTTIQVALYECAKRRLWGKDDAPMLGVACVSGLSKAVASTVCNPLEVCRTRLQDRRNFGNPDYANMSSAFRTIWRNEGVRGLYRGVTVNVMRVIPTTVCAFVLYEKVVAGIHSFHVTRTTSNAQRIALAAVPATEE</sequence>
<accession>A0A7S1L1P9</accession>
<feature type="transmembrane region" description="Helical" evidence="11">
    <location>
        <begin position="120"/>
        <end position="140"/>
    </location>
</feature>
<keyword evidence="6 11" id="KW-1133">Transmembrane helix</keyword>
<proteinExistence type="inferred from homology"/>
<evidence type="ECO:0000256" key="9">
    <source>
        <dbReference type="RuleBase" id="RU000488"/>
    </source>
</evidence>
<gene>
    <name evidence="12" type="ORF">NDES1114_LOCUS2422</name>
</gene>
<feature type="region of interest" description="Disordered" evidence="10">
    <location>
        <begin position="1"/>
        <end position="23"/>
    </location>
</feature>
<dbReference type="GO" id="GO:0055085">
    <property type="term" value="P:transmembrane transport"/>
    <property type="evidence" value="ECO:0007669"/>
    <property type="project" value="InterPro"/>
</dbReference>
<keyword evidence="4 8" id="KW-0812">Transmembrane</keyword>
<dbReference type="GO" id="GO:0016020">
    <property type="term" value="C:membrane"/>
    <property type="evidence" value="ECO:0007669"/>
    <property type="project" value="UniProtKB-SubCell"/>
</dbReference>
<evidence type="ECO:0000256" key="7">
    <source>
        <dbReference type="ARBA" id="ARBA00023136"/>
    </source>
</evidence>
<evidence type="ECO:0000313" key="12">
    <source>
        <dbReference type="EMBL" id="CAD9092188.1"/>
    </source>
</evidence>
<evidence type="ECO:0008006" key="13">
    <source>
        <dbReference type="Google" id="ProtNLM"/>
    </source>
</evidence>
<protein>
    <recommendedName>
        <fullName evidence="13">Mitochondrial carrier protein</fullName>
    </recommendedName>
</protein>
<comment type="subcellular location">
    <subcellularLocation>
        <location evidence="1">Membrane</location>
        <topology evidence="1">Multi-pass membrane protein</topology>
    </subcellularLocation>
</comment>
<feature type="compositionally biased region" description="Polar residues" evidence="10">
    <location>
        <begin position="1"/>
        <end position="10"/>
    </location>
</feature>
<evidence type="ECO:0000256" key="11">
    <source>
        <dbReference type="SAM" id="Phobius"/>
    </source>
</evidence>
<dbReference type="EMBL" id="HBGF01003507">
    <property type="protein sequence ID" value="CAD9092188.1"/>
    <property type="molecule type" value="Transcribed_RNA"/>
</dbReference>
<feature type="repeat" description="Solcar" evidence="8">
    <location>
        <begin position="205"/>
        <end position="293"/>
    </location>
</feature>
<dbReference type="InterPro" id="IPR023395">
    <property type="entry name" value="MCP_dom_sf"/>
</dbReference>
<feature type="transmembrane region" description="Helical" evidence="11">
    <location>
        <begin position="26"/>
        <end position="46"/>
    </location>
</feature>
<dbReference type="PANTHER" id="PTHR45683">
    <property type="entry name" value="MITOCHONDRIAL NICOTINAMIDE ADENINE DINUCLEOTIDE TRANSPORTER 1-RELATED-RELATED"/>
    <property type="match status" value="1"/>
</dbReference>
<name>A0A7S1L1P9_NEODS</name>
<evidence type="ECO:0000256" key="6">
    <source>
        <dbReference type="ARBA" id="ARBA00022989"/>
    </source>
</evidence>
<dbReference type="AlphaFoldDB" id="A0A7S1L1P9"/>
<evidence type="ECO:0000256" key="4">
    <source>
        <dbReference type="ARBA" id="ARBA00022692"/>
    </source>
</evidence>
<feature type="repeat" description="Solcar" evidence="8">
    <location>
        <begin position="114"/>
        <end position="198"/>
    </location>
</feature>
<dbReference type="InterPro" id="IPR044712">
    <property type="entry name" value="SLC25A32-like"/>
</dbReference>
<comment type="similarity">
    <text evidence="2 9">Belongs to the mitochondrial carrier (TC 2.A.29) family.</text>
</comment>
<keyword evidence="5" id="KW-0677">Repeat</keyword>
<dbReference type="SUPFAM" id="SSF103506">
    <property type="entry name" value="Mitochondrial carrier"/>
    <property type="match status" value="1"/>
</dbReference>
<evidence type="ECO:0000256" key="10">
    <source>
        <dbReference type="SAM" id="MobiDB-lite"/>
    </source>
</evidence>
<keyword evidence="3 9" id="KW-0813">Transport</keyword>
<evidence type="ECO:0000256" key="8">
    <source>
        <dbReference type="PROSITE-ProRule" id="PRU00282"/>
    </source>
</evidence>